<dbReference type="Proteomes" id="UP001529510">
    <property type="component" value="Unassembled WGS sequence"/>
</dbReference>
<proteinExistence type="predicted"/>
<evidence type="ECO:0000313" key="2">
    <source>
        <dbReference type="Proteomes" id="UP001529510"/>
    </source>
</evidence>
<evidence type="ECO:0000313" key="1">
    <source>
        <dbReference type="EMBL" id="KAL0187635.1"/>
    </source>
</evidence>
<feature type="non-terminal residue" evidence="1">
    <location>
        <position position="1"/>
    </location>
</feature>
<feature type="non-terminal residue" evidence="1">
    <location>
        <position position="63"/>
    </location>
</feature>
<dbReference type="EMBL" id="JAMKFB020000007">
    <property type="protein sequence ID" value="KAL0187635.1"/>
    <property type="molecule type" value="Genomic_DNA"/>
</dbReference>
<gene>
    <name evidence="1" type="ORF">M9458_014734</name>
</gene>
<reference evidence="1 2" key="1">
    <citation type="submission" date="2024-05" db="EMBL/GenBank/DDBJ databases">
        <title>Genome sequencing and assembly of Indian major carp, Cirrhinus mrigala (Hamilton, 1822).</title>
        <authorList>
            <person name="Mohindra V."/>
            <person name="Chowdhury L.M."/>
            <person name="Lal K."/>
            <person name="Jena J.K."/>
        </authorList>
    </citation>
    <scope>NUCLEOTIDE SEQUENCE [LARGE SCALE GENOMIC DNA]</scope>
    <source>
        <strain evidence="1">CM1030</strain>
        <tissue evidence="1">Blood</tissue>
    </source>
</reference>
<comment type="caution">
    <text evidence="1">The sequence shown here is derived from an EMBL/GenBank/DDBJ whole genome shotgun (WGS) entry which is preliminary data.</text>
</comment>
<protein>
    <submittedName>
        <fullName evidence="1">Uncharacterized protein</fullName>
    </submittedName>
</protein>
<accession>A0ABD0QN26</accession>
<dbReference type="AlphaFoldDB" id="A0ABD0QN26"/>
<keyword evidence="2" id="KW-1185">Reference proteome</keyword>
<name>A0ABD0QN26_CIRMR</name>
<sequence length="63" mass="7019">DFEVWWRGHLVPLAFSDAARVPEGERPRRCVSVHPSGIPAKRSLHSPKLTPAGFARAFMLPGR</sequence>
<organism evidence="1 2">
    <name type="scientific">Cirrhinus mrigala</name>
    <name type="common">Mrigala</name>
    <dbReference type="NCBI Taxonomy" id="683832"/>
    <lineage>
        <taxon>Eukaryota</taxon>
        <taxon>Metazoa</taxon>
        <taxon>Chordata</taxon>
        <taxon>Craniata</taxon>
        <taxon>Vertebrata</taxon>
        <taxon>Euteleostomi</taxon>
        <taxon>Actinopterygii</taxon>
        <taxon>Neopterygii</taxon>
        <taxon>Teleostei</taxon>
        <taxon>Ostariophysi</taxon>
        <taxon>Cypriniformes</taxon>
        <taxon>Cyprinidae</taxon>
        <taxon>Labeoninae</taxon>
        <taxon>Labeonini</taxon>
        <taxon>Cirrhinus</taxon>
    </lineage>
</organism>